<proteinExistence type="predicted"/>
<gene>
    <name evidence="2" type="ORF">RND81_06G133300</name>
</gene>
<dbReference type="AlphaFoldDB" id="A0AAW1KAR4"/>
<comment type="caution">
    <text evidence="2">The sequence shown here is derived from an EMBL/GenBank/DDBJ whole genome shotgun (WGS) entry which is preliminary data.</text>
</comment>
<keyword evidence="1" id="KW-0472">Membrane</keyword>
<feature type="transmembrane region" description="Helical" evidence="1">
    <location>
        <begin position="38"/>
        <end position="64"/>
    </location>
</feature>
<dbReference type="Proteomes" id="UP001443914">
    <property type="component" value="Unassembled WGS sequence"/>
</dbReference>
<evidence type="ECO:0000313" key="3">
    <source>
        <dbReference type="Proteomes" id="UP001443914"/>
    </source>
</evidence>
<organism evidence="2 3">
    <name type="scientific">Saponaria officinalis</name>
    <name type="common">Common soapwort</name>
    <name type="synonym">Lychnis saponaria</name>
    <dbReference type="NCBI Taxonomy" id="3572"/>
    <lineage>
        <taxon>Eukaryota</taxon>
        <taxon>Viridiplantae</taxon>
        <taxon>Streptophyta</taxon>
        <taxon>Embryophyta</taxon>
        <taxon>Tracheophyta</taxon>
        <taxon>Spermatophyta</taxon>
        <taxon>Magnoliopsida</taxon>
        <taxon>eudicotyledons</taxon>
        <taxon>Gunneridae</taxon>
        <taxon>Pentapetalae</taxon>
        <taxon>Caryophyllales</taxon>
        <taxon>Caryophyllaceae</taxon>
        <taxon>Caryophylleae</taxon>
        <taxon>Saponaria</taxon>
    </lineage>
</organism>
<evidence type="ECO:0000256" key="1">
    <source>
        <dbReference type="SAM" id="Phobius"/>
    </source>
</evidence>
<reference evidence="2" key="1">
    <citation type="submission" date="2024-03" db="EMBL/GenBank/DDBJ databases">
        <title>WGS assembly of Saponaria officinalis var. Norfolk2.</title>
        <authorList>
            <person name="Jenkins J."/>
            <person name="Shu S."/>
            <person name="Grimwood J."/>
            <person name="Barry K."/>
            <person name="Goodstein D."/>
            <person name="Schmutz J."/>
            <person name="Leebens-Mack J."/>
            <person name="Osbourn A."/>
        </authorList>
    </citation>
    <scope>NUCLEOTIDE SEQUENCE [LARGE SCALE GENOMIC DNA]</scope>
    <source>
        <strain evidence="2">JIC</strain>
    </source>
</reference>
<dbReference type="GO" id="GO:0016020">
    <property type="term" value="C:membrane"/>
    <property type="evidence" value="ECO:0007669"/>
    <property type="project" value="TreeGrafter"/>
</dbReference>
<keyword evidence="1" id="KW-0812">Transmembrane</keyword>
<feature type="transmembrane region" description="Helical" evidence="1">
    <location>
        <begin position="6"/>
        <end position="26"/>
    </location>
</feature>
<evidence type="ECO:0008006" key="4">
    <source>
        <dbReference type="Google" id="ProtNLM"/>
    </source>
</evidence>
<sequence>MSNAVSLFTSTASILMFLSILTSRYAERDFLISLPQKLMTGLILLLISIATMVVGFTVTFFIIFHEGLRWPPITIAILAAVPVTLFALQQFPLLAEMYYSTYKSRYVFLPGQQKLFQVPPSISAPIWRNPNSPRHPIKESLDHYLKRYLPRKRLTDSDIVTMSFSAG</sequence>
<dbReference type="EMBL" id="JBDFQZ010000006">
    <property type="protein sequence ID" value="KAK9714957.1"/>
    <property type="molecule type" value="Genomic_DNA"/>
</dbReference>
<dbReference type="PANTHER" id="PTHR24177">
    <property type="entry name" value="CASKIN"/>
    <property type="match status" value="1"/>
</dbReference>
<evidence type="ECO:0000313" key="2">
    <source>
        <dbReference type="EMBL" id="KAK9714957.1"/>
    </source>
</evidence>
<protein>
    <recommendedName>
        <fullName evidence="4">PGG domain-containing protein</fullName>
    </recommendedName>
</protein>
<keyword evidence="1" id="KW-1133">Transmembrane helix</keyword>
<accession>A0AAW1KAR4</accession>
<name>A0AAW1KAR4_SAPOF</name>
<keyword evidence="3" id="KW-1185">Reference proteome</keyword>
<dbReference type="PANTHER" id="PTHR24177:SF292">
    <property type="entry name" value="ANKYRIN REPEAT FAMILY PROTEIN-RELATED"/>
    <property type="match status" value="1"/>
</dbReference>
<feature type="transmembrane region" description="Helical" evidence="1">
    <location>
        <begin position="70"/>
        <end position="88"/>
    </location>
</feature>